<organism evidence="2 3">
    <name type="scientific">Tilletiaria anomala (strain ATCC 24038 / CBS 436.72 / UBC 951)</name>
    <dbReference type="NCBI Taxonomy" id="1037660"/>
    <lineage>
        <taxon>Eukaryota</taxon>
        <taxon>Fungi</taxon>
        <taxon>Dikarya</taxon>
        <taxon>Basidiomycota</taxon>
        <taxon>Ustilaginomycotina</taxon>
        <taxon>Exobasidiomycetes</taxon>
        <taxon>Georgefischeriales</taxon>
        <taxon>Tilletiariaceae</taxon>
        <taxon>Tilletiaria</taxon>
    </lineage>
</organism>
<feature type="region of interest" description="Disordered" evidence="1">
    <location>
        <begin position="135"/>
        <end position="196"/>
    </location>
</feature>
<accession>A0A066WRH3</accession>
<feature type="region of interest" description="Disordered" evidence="1">
    <location>
        <begin position="68"/>
        <end position="100"/>
    </location>
</feature>
<dbReference type="InParanoid" id="A0A066WRH3"/>
<gene>
    <name evidence="2" type="ORF">K437DRAFT_97004</name>
</gene>
<name>A0A066WRH3_TILAU</name>
<reference evidence="2 3" key="1">
    <citation type="submission" date="2014-05" db="EMBL/GenBank/DDBJ databases">
        <title>Draft genome sequence of a rare smut relative, Tilletiaria anomala UBC 951.</title>
        <authorList>
            <consortium name="DOE Joint Genome Institute"/>
            <person name="Toome M."/>
            <person name="Kuo A."/>
            <person name="Henrissat B."/>
            <person name="Lipzen A."/>
            <person name="Tritt A."/>
            <person name="Yoshinaga Y."/>
            <person name="Zane M."/>
            <person name="Barry K."/>
            <person name="Grigoriev I.V."/>
            <person name="Spatafora J.W."/>
            <person name="Aimea M.C."/>
        </authorList>
    </citation>
    <scope>NUCLEOTIDE SEQUENCE [LARGE SCALE GENOMIC DNA]</scope>
    <source>
        <strain evidence="2 3">UBC 951</strain>
    </source>
</reference>
<evidence type="ECO:0000313" key="3">
    <source>
        <dbReference type="Proteomes" id="UP000027361"/>
    </source>
</evidence>
<feature type="compositionally biased region" description="Basic and acidic residues" evidence="1">
    <location>
        <begin position="31"/>
        <end position="40"/>
    </location>
</feature>
<dbReference type="RefSeq" id="XP_013246104.1">
    <property type="nucleotide sequence ID" value="XM_013390650.1"/>
</dbReference>
<feature type="region of interest" description="Disordered" evidence="1">
    <location>
        <begin position="1"/>
        <end position="47"/>
    </location>
</feature>
<feature type="compositionally biased region" description="Low complexity" evidence="1">
    <location>
        <begin position="135"/>
        <end position="144"/>
    </location>
</feature>
<feature type="compositionally biased region" description="Basic residues" evidence="1">
    <location>
        <begin position="82"/>
        <end position="92"/>
    </location>
</feature>
<dbReference type="GeneID" id="25267978"/>
<protein>
    <submittedName>
        <fullName evidence="2">Uncharacterized protein</fullName>
    </submittedName>
</protein>
<feature type="compositionally biased region" description="Basic and acidic residues" evidence="1">
    <location>
        <begin position="168"/>
        <end position="196"/>
    </location>
</feature>
<sequence>MGRGMGEGWPQHSTHLAHAKAMSSATSEQTDMQRRTDTRRPAGSRWAWAGRAESAGWGGWIRVRCARRRPGHPRRAPAAPQRIRRYNPRSTRRPMGPDRRHRLIPHMSGDAKAGLHVHACVRGFPFFDSAQPASQSVRKSASRSSRADTTGRGDSAIGAKRGRPIVPLERRAPSLPEQRVEPREEQVGGDVRRGTRDVDASAERALLVLFI</sequence>
<dbReference type="Proteomes" id="UP000027361">
    <property type="component" value="Unassembled WGS sequence"/>
</dbReference>
<evidence type="ECO:0000256" key="1">
    <source>
        <dbReference type="SAM" id="MobiDB-lite"/>
    </source>
</evidence>
<dbReference type="HOGENOM" id="CLU_1305642_0_0_1"/>
<proteinExistence type="predicted"/>
<evidence type="ECO:0000313" key="2">
    <source>
        <dbReference type="EMBL" id="KDN53265.1"/>
    </source>
</evidence>
<dbReference type="EMBL" id="JMSN01000003">
    <property type="protein sequence ID" value="KDN53265.1"/>
    <property type="molecule type" value="Genomic_DNA"/>
</dbReference>
<comment type="caution">
    <text evidence="2">The sequence shown here is derived from an EMBL/GenBank/DDBJ whole genome shotgun (WGS) entry which is preliminary data.</text>
</comment>
<keyword evidence="3" id="KW-1185">Reference proteome</keyword>
<dbReference type="AlphaFoldDB" id="A0A066WRH3"/>